<proteinExistence type="inferred from homology"/>
<dbReference type="Pfam" id="PF01545">
    <property type="entry name" value="Cation_efflux"/>
    <property type="match status" value="1"/>
</dbReference>
<evidence type="ECO:0000256" key="8">
    <source>
        <dbReference type="SAM" id="Phobius"/>
    </source>
</evidence>
<evidence type="ECO:0000259" key="9">
    <source>
        <dbReference type="Pfam" id="PF01545"/>
    </source>
</evidence>
<evidence type="ECO:0000256" key="3">
    <source>
        <dbReference type="ARBA" id="ARBA00022448"/>
    </source>
</evidence>
<dbReference type="Pfam" id="PF16916">
    <property type="entry name" value="ZT_dimer"/>
    <property type="match status" value="1"/>
</dbReference>
<comment type="caution">
    <text evidence="11">The sequence shown here is derived from an EMBL/GenBank/DDBJ whole genome shotgun (WGS) entry which is preliminary data.</text>
</comment>
<dbReference type="InterPro" id="IPR050681">
    <property type="entry name" value="CDF/SLC30A"/>
</dbReference>
<feature type="domain" description="Cation efflux protein transmembrane" evidence="9">
    <location>
        <begin position="25"/>
        <end position="211"/>
    </location>
</feature>
<dbReference type="PANTHER" id="PTHR11562">
    <property type="entry name" value="CATION EFFLUX PROTEIN/ ZINC TRANSPORTER"/>
    <property type="match status" value="1"/>
</dbReference>
<evidence type="ECO:0000256" key="5">
    <source>
        <dbReference type="ARBA" id="ARBA00022989"/>
    </source>
</evidence>
<feature type="transmembrane region" description="Helical" evidence="8">
    <location>
        <begin position="186"/>
        <end position="207"/>
    </location>
</feature>
<organism evidence="11 12">
    <name type="scientific">Loigolactobacillus jiayinensis</name>
    <dbReference type="NCBI Taxonomy" id="2486016"/>
    <lineage>
        <taxon>Bacteria</taxon>
        <taxon>Bacillati</taxon>
        <taxon>Bacillota</taxon>
        <taxon>Bacilli</taxon>
        <taxon>Lactobacillales</taxon>
        <taxon>Lactobacillaceae</taxon>
        <taxon>Loigolactobacillus</taxon>
    </lineage>
</organism>
<dbReference type="InterPro" id="IPR002524">
    <property type="entry name" value="Cation_efflux"/>
</dbReference>
<dbReference type="EMBL" id="JBHSSL010000115">
    <property type="protein sequence ID" value="MFC6171683.1"/>
    <property type="molecule type" value="Genomic_DNA"/>
</dbReference>
<keyword evidence="3" id="KW-0813">Transport</keyword>
<comment type="similarity">
    <text evidence="2">Belongs to the cation diffusion facilitator (CDF) transporter (TC 2.A.4) family. SLC30A subfamily.</text>
</comment>
<reference evidence="12" key="1">
    <citation type="journal article" date="2019" name="Int. J. Syst. Evol. Microbiol.">
        <title>The Global Catalogue of Microorganisms (GCM) 10K type strain sequencing project: providing services to taxonomists for standard genome sequencing and annotation.</title>
        <authorList>
            <consortium name="The Broad Institute Genomics Platform"/>
            <consortium name="The Broad Institute Genome Sequencing Center for Infectious Disease"/>
            <person name="Wu L."/>
            <person name="Ma J."/>
        </authorList>
    </citation>
    <scope>NUCLEOTIDE SEQUENCE [LARGE SCALE GENOMIC DNA]</scope>
    <source>
        <strain evidence="12">CCM 8904</strain>
    </source>
</reference>
<keyword evidence="7 8" id="KW-0472">Membrane</keyword>
<accession>A0ABW1RG13</accession>
<sequence>MSEYSYKIERGRGRLTITQKQTPFIIGISLNLIYIIAELGFGFSTNSMALIADASHNFSDVLGLLVAWLAVWLSQKAPTAKRTYGYKSASILAALFNAVFLLVAIGGIIIEALQRLQTPAAPHGWTVIIVALLGVIVNGITTFLFLHGQKDDLNIKGAFMHMAADTGVSLGVVITGIIMLLTDWSWLDPVVSLIIAVVILIGTWGLLRDAINLSLNGVPNSVDVAAITKCIAAQPSVSKVHDLHVWAIGTTDNALSVHLVRNTTDNNDCFLNDLDQQLRAKYNIQHITIQVEYGTCQQLGSVENSI</sequence>
<keyword evidence="6" id="KW-0406">Ion transport</keyword>
<dbReference type="InterPro" id="IPR036837">
    <property type="entry name" value="Cation_efflux_CTD_sf"/>
</dbReference>
<dbReference type="PANTHER" id="PTHR11562:SF17">
    <property type="entry name" value="RE54080P-RELATED"/>
    <property type="match status" value="1"/>
</dbReference>
<protein>
    <submittedName>
        <fullName evidence="11">Cation diffusion facilitator family transporter</fullName>
    </submittedName>
</protein>
<dbReference type="SUPFAM" id="SSF161111">
    <property type="entry name" value="Cation efflux protein transmembrane domain-like"/>
    <property type="match status" value="1"/>
</dbReference>
<comment type="subcellular location">
    <subcellularLocation>
        <location evidence="1">Membrane</location>
        <topology evidence="1">Multi-pass membrane protein</topology>
    </subcellularLocation>
</comment>
<dbReference type="Gene3D" id="1.20.1510.10">
    <property type="entry name" value="Cation efflux protein transmembrane domain"/>
    <property type="match status" value="1"/>
</dbReference>
<feature type="transmembrane region" description="Helical" evidence="8">
    <location>
        <begin position="125"/>
        <end position="146"/>
    </location>
</feature>
<evidence type="ECO:0000313" key="12">
    <source>
        <dbReference type="Proteomes" id="UP001596289"/>
    </source>
</evidence>
<evidence type="ECO:0000259" key="10">
    <source>
        <dbReference type="Pfam" id="PF16916"/>
    </source>
</evidence>
<evidence type="ECO:0000256" key="1">
    <source>
        <dbReference type="ARBA" id="ARBA00004141"/>
    </source>
</evidence>
<evidence type="ECO:0000256" key="2">
    <source>
        <dbReference type="ARBA" id="ARBA00008873"/>
    </source>
</evidence>
<feature type="transmembrane region" description="Helical" evidence="8">
    <location>
        <begin position="158"/>
        <end position="180"/>
    </location>
</feature>
<dbReference type="NCBIfam" id="TIGR01297">
    <property type="entry name" value="CDF"/>
    <property type="match status" value="1"/>
</dbReference>
<feature type="domain" description="Cation efflux protein cytoplasmic" evidence="10">
    <location>
        <begin position="219"/>
        <end position="292"/>
    </location>
</feature>
<dbReference type="RefSeq" id="WP_191985939.1">
    <property type="nucleotide sequence ID" value="NZ_JBHSSL010000115.1"/>
</dbReference>
<feature type="transmembrane region" description="Helical" evidence="8">
    <location>
        <begin position="55"/>
        <end position="73"/>
    </location>
</feature>
<name>A0ABW1RG13_9LACO</name>
<dbReference type="SUPFAM" id="SSF160240">
    <property type="entry name" value="Cation efflux protein cytoplasmic domain-like"/>
    <property type="match status" value="1"/>
</dbReference>
<keyword evidence="12" id="KW-1185">Reference proteome</keyword>
<evidence type="ECO:0000256" key="4">
    <source>
        <dbReference type="ARBA" id="ARBA00022692"/>
    </source>
</evidence>
<feature type="transmembrane region" description="Helical" evidence="8">
    <location>
        <begin position="94"/>
        <end position="113"/>
    </location>
</feature>
<feature type="transmembrane region" description="Helical" evidence="8">
    <location>
        <begin position="21"/>
        <end position="43"/>
    </location>
</feature>
<evidence type="ECO:0000256" key="6">
    <source>
        <dbReference type="ARBA" id="ARBA00023065"/>
    </source>
</evidence>
<dbReference type="InterPro" id="IPR027469">
    <property type="entry name" value="Cation_efflux_TMD_sf"/>
</dbReference>
<gene>
    <name evidence="11" type="ORF">ACFQGP_14070</name>
</gene>
<keyword evidence="5 8" id="KW-1133">Transmembrane helix</keyword>
<keyword evidence="4 8" id="KW-0812">Transmembrane</keyword>
<dbReference type="InterPro" id="IPR058533">
    <property type="entry name" value="Cation_efflux_TM"/>
</dbReference>
<dbReference type="Proteomes" id="UP001596289">
    <property type="component" value="Unassembled WGS sequence"/>
</dbReference>
<evidence type="ECO:0000313" key="11">
    <source>
        <dbReference type="EMBL" id="MFC6171683.1"/>
    </source>
</evidence>
<dbReference type="InterPro" id="IPR027470">
    <property type="entry name" value="Cation_efflux_CTD"/>
</dbReference>
<evidence type="ECO:0000256" key="7">
    <source>
        <dbReference type="ARBA" id="ARBA00023136"/>
    </source>
</evidence>